<feature type="domain" description="NF-kappa-B-activating protein C-terminal" evidence="3">
    <location>
        <begin position="264"/>
        <end position="362"/>
    </location>
</feature>
<feature type="compositionally biased region" description="Basic residues" evidence="2">
    <location>
        <begin position="156"/>
        <end position="165"/>
    </location>
</feature>
<gene>
    <name evidence="4" type="ORF">WJX73_010415</name>
</gene>
<dbReference type="InterPro" id="IPR009269">
    <property type="entry name" value="NKAP_C"/>
</dbReference>
<evidence type="ECO:0000259" key="3">
    <source>
        <dbReference type="Pfam" id="PF06047"/>
    </source>
</evidence>
<comment type="similarity">
    <text evidence="1">Belongs to the NKAP family.</text>
</comment>
<feature type="compositionally biased region" description="Low complexity" evidence="2">
    <location>
        <begin position="178"/>
        <end position="188"/>
    </location>
</feature>
<reference evidence="4 5" key="1">
    <citation type="journal article" date="2024" name="Nat. Commun.">
        <title>Phylogenomics reveals the evolutionary origins of lichenization in chlorophyte algae.</title>
        <authorList>
            <person name="Puginier C."/>
            <person name="Libourel C."/>
            <person name="Otte J."/>
            <person name="Skaloud P."/>
            <person name="Haon M."/>
            <person name="Grisel S."/>
            <person name="Petersen M."/>
            <person name="Berrin J.G."/>
            <person name="Delaux P.M."/>
            <person name="Dal Grande F."/>
            <person name="Keller J."/>
        </authorList>
    </citation>
    <scope>NUCLEOTIDE SEQUENCE [LARGE SCALE GENOMIC DNA]</scope>
    <source>
        <strain evidence="4 5">SAG 2036</strain>
    </source>
</reference>
<feature type="region of interest" description="Disordered" evidence="2">
    <location>
        <begin position="98"/>
        <end position="188"/>
    </location>
</feature>
<dbReference type="InterPro" id="IPR040466">
    <property type="entry name" value="NKAP"/>
</dbReference>
<dbReference type="AlphaFoldDB" id="A0AAW1PZG6"/>
<accession>A0AAW1PZG6</accession>
<sequence>MARRHTPPRHRRSISPSPDRRRDRYDDRRVARDSRRDYEQQHRRRSPSYDKYEAPRQPQRPAQGRSREAPVSDDDVREEAKGEYAEYRRLMRRKLVQRNAQPFWHNTPTPSPSPEPEPEPAALENGKAHGSPVRSSEEEANTVGTVGNPVAEPSSKRQKTKHANGHARSSDSSDSEIDAAAAAAGDAVAETDAAPLELQAREGAAEEGAPTEMDLAAGKLFMEWLEAEKEAEAAAEKLRLEEAEANILIGPAPPGGDAHAGGGNYGGALRPGEGAAIAAFVQSGKRIPRRGEVGLTADQISKFEDLGYVMSGSRHNRMNAIRIRKENQVYTAEEKAALAMVNFEENKRKEEKILGDMKALVQRNQDEEDEEEIVPVKQWNAIA</sequence>
<dbReference type="GO" id="GO:0005634">
    <property type="term" value="C:nucleus"/>
    <property type="evidence" value="ECO:0007669"/>
    <property type="project" value="TreeGrafter"/>
</dbReference>
<evidence type="ECO:0000313" key="5">
    <source>
        <dbReference type="Proteomes" id="UP001465755"/>
    </source>
</evidence>
<protein>
    <recommendedName>
        <fullName evidence="3">NF-kappa-B-activating protein C-terminal domain-containing protein</fullName>
    </recommendedName>
</protein>
<feature type="compositionally biased region" description="Basic and acidic residues" evidence="2">
    <location>
        <begin position="18"/>
        <end position="54"/>
    </location>
</feature>
<dbReference type="PANTHER" id="PTHR13087:SF0">
    <property type="entry name" value="NFKB ACTIVATING PROTEIN LIKE"/>
    <property type="match status" value="1"/>
</dbReference>
<name>A0AAW1PZG6_9CHLO</name>
<dbReference type="PANTHER" id="PTHR13087">
    <property type="entry name" value="NF-KAPPA B ACTIVATING PROTEIN"/>
    <property type="match status" value="1"/>
</dbReference>
<dbReference type="Pfam" id="PF06047">
    <property type="entry name" value="Nkap_C"/>
    <property type="match status" value="1"/>
</dbReference>
<dbReference type="EMBL" id="JALJOQ010000004">
    <property type="protein sequence ID" value="KAK9813608.1"/>
    <property type="molecule type" value="Genomic_DNA"/>
</dbReference>
<organism evidence="4 5">
    <name type="scientific">Symbiochloris irregularis</name>
    <dbReference type="NCBI Taxonomy" id="706552"/>
    <lineage>
        <taxon>Eukaryota</taxon>
        <taxon>Viridiplantae</taxon>
        <taxon>Chlorophyta</taxon>
        <taxon>core chlorophytes</taxon>
        <taxon>Trebouxiophyceae</taxon>
        <taxon>Trebouxiales</taxon>
        <taxon>Trebouxiaceae</taxon>
        <taxon>Symbiochloris</taxon>
    </lineage>
</organism>
<comment type="caution">
    <text evidence="4">The sequence shown here is derived from an EMBL/GenBank/DDBJ whole genome shotgun (WGS) entry which is preliminary data.</text>
</comment>
<evidence type="ECO:0000256" key="2">
    <source>
        <dbReference type="SAM" id="MobiDB-lite"/>
    </source>
</evidence>
<feature type="region of interest" description="Disordered" evidence="2">
    <location>
        <begin position="1"/>
        <end position="80"/>
    </location>
</feature>
<evidence type="ECO:0000256" key="1">
    <source>
        <dbReference type="ARBA" id="ARBA00009313"/>
    </source>
</evidence>
<evidence type="ECO:0000313" key="4">
    <source>
        <dbReference type="EMBL" id="KAK9813608.1"/>
    </source>
</evidence>
<feature type="compositionally biased region" description="Basic residues" evidence="2">
    <location>
        <begin position="1"/>
        <end position="13"/>
    </location>
</feature>
<dbReference type="Proteomes" id="UP001465755">
    <property type="component" value="Unassembled WGS sequence"/>
</dbReference>
<dbReference type="GO" id="GO:0003682">
    <property type="term" value="F:chromatin binding"/>
    <property type="evidence" value="ECO:0007669"/>
    <property type="project" value="InterPro"/>
</dbReference>
<dbReference type="GO" id="GO:0010468">
    <property type="term" value="P:regulation of gene expression"/>
    <property type="evidence" value="ECO:0007669"/>
    <property type="project" value="TreeGrafter"/>
</dbReference>
<proteinExistence type="inferred from homology"/>
<keyword evidence="5" id="KW-1185">Reference proteome</keyword>